<comment type="caution">
    <text evidence="2">The sequence shown here is derived from an EMBL/GenBank/DDBJ whole genome shotgun (WGS) entry which is preliminary data.</text>
</comment>
<protein>
    <submittedName>
        <fullName evidence="2">Uncharacterized protein</fullName>
    </submittedName>
</protein>
<dbReference type="Pfam" id="PF18701">
    <property type="entry name" value="DUF5641"/>
    <property type="match status" value="1"/>
</dbReference>
<proteinExistence type="predicted"/>
<dbReference type="InterPro" id="IPR040676">
    <property type="entry name" value="DUF5641"/>
</dbReference>
<feature type="compositionally biased region" description="Low complexity" evidence="1">
    <location>
        <begin position="171"/>
        <end position="184"/>
    </location>
</feature>
<gene>
    <name evidence="2" type="ORF">PACLA_8A067866</name>
</gene>
<evidence type="ECO:0000256" key="1">
    <source>
        <dbReference type="SAM" id="MobiDB-lite"/>
    </source>
</evidence>
<keyword evidence="3" id="KW-1185">Reference proteome</keyword>
<name>A0A6S7G6F4_PARCT</name>
<organism evidence="2 3">
    <name type="scientific">Paramuricea clavata</name>
    <name type="common">Red gorgonian</name>
    <name type="synonym">Violescent sea-whip</name>
    <dbReference type="NCBI Taxonomy" id="317549"/>
    <lineage>
        <taxon>Eukaryota</taxon>
        <taxon>Metazoa</taxon>
        <taxon>Cnidaria</taxon>
        <taxon>Anthozoa</taxon>
        <taxon>Octocorallia</taxon>
        <taxon>Malacalcyonacea</taxon>
        <taxon>Plexauridae</taxon>
        <taxon>Paramuricea</taxon>
    </lineage>
</organism>
<feature type="compositionally biased region" description="Basic and acidic residues" evidence="1">
    <location>
        <begin position="186"/>
        <end position="195"/>
    </location>
</feature>
<feature type="region of interest" description="Disordered" evidence="1">
    <location>
        <begin position="165"/>
        <end position="195"/>
    </location>
</feature>
<evidence type="ECO:0000313" key="2">
    <source>
        <dbReference type="EMBL" id="CAB3984427.1"/>
    </source>
</evidence>
<sequence length="208" mass="24361">MWSDNQTTFKKANKDITWLFETKFVSRMEEDLLVTPSKKDGYKRNEMEIHYRTKSTSWLGTTTTSRFLYRQNVLNRFWTERWLAEYLPKLAVRQKWWSEKSPIKEGDVVLISEDNVKRGKLAAWTGRKSPQGSDNLIRTVTLKTKSGIRITPVQKLYLLEEAQTKEPATVEETTSQSEPSQSSTNDAKREDFCLVNHEDVGQASRRWY</sequence>
<dbReference type="OrthoDB" id="10055784at2759"/>
<dbReference type="EMBL" id="CACRXK020000738">
    <property type="protein sequence ID" value="CAB3984427.1"/>
    <property type="molecule type" value="Genomic_DNA"/>
</dbReference>
<reference evidence="2" key="1">
    <citation type="submission" date="2020-04" db="EMBL/GenBank/DDBJ databases">
        <authorList>
            <person name="Alioto T."/>
            <person name="Alioto T."/>
            <person name="Gomez Garrido J."/>
        </authorList>
    </citation>
    <scope>NUCLEOTIDE SEQUENCE</scope>
    <source>
        <strain evidence="2">A484AB</strain>
    </source>
</reference>
<dbReference type="AlphaFoldDB" id="A0A6S7G6F4"/>
<dbReference type="Proteomes" id="UP001152795">
    <property type="component" value="Unassembled WGS sequence"/>
</dbReference>
<evidence type="ECO:0000313" key="3">
    <source>
        <dbReference type="Proteomes" id="UP001152795"/>
    </source>
</evidence>
<accession>A0A6S7G6F4</accession>